<name>A0A3N4M6U7_9BACT</name>
<feature type="transmembrane region" description="Helical" evidence="1">
    <location>
        <begin position="394"/>
        <end position="419"/>
    </location>
</feature>
<feature type="transmembrane region" description="Helical" evidence="1">
    <location>
        <begin position="439"/>
        <end position="457"/>
    </location>
</feature>
<accession>A0A3N4M6U7</accession>
<feature type="transmembrane region" description="Helical" evidence="1">
    <location>
        <begin position="244"/>
        <end position="261"/>
    </location>
</feature>
<feature type="transmembrane region" description="Helical" evidence="1">
    <location>
        <begin position="358"/>
        <end position="374"/>
    </location>
</feature>
<feature type="transmembrane region" description="Helical" evidence="1">
    <location>
        <begin position="469"/>
        <end position="494"/>
    </location>
</feature>
<dbReference type="Gene3D" id="1.10.390.10">
    <property type="entry name" value="Neutral Protease Domain 2"/>
    <property type="match status" value="1"/>
</dbReference>
<comment type="caution">
    <text evidence="3">The sequence shown here is derived from an EMBL/GenBank/DDBJ whole genome shotgun (WGS) entry which is preliminary data.</text>
</comment>
<feature type="transmembrane region" description="Helical" evidence="1">
    <location>
        <begin position="17"/>
        <end position="38"/>
    </location>
</feature>
<sequence>MLTQLLRFEYRYHLKQLSFLAAAVIFFALGLTAVFGNYRGSGVHVNGPYVVTLLVGILSLSAIFASIVFCANVVLRDTHHRTEQFIYTSSLTKPVYFISRLAGLLLAVFVLLCLASVGLMAGSLLVGPGKQGPFNIFYFVQPLLLFGLPNILFGCGLVFATALLTRSAKAVYVTGVLLYVLYMLGSVLGNSPMMANSNPGDAMLPALLDPFGLAAFFGETRGWTNAQMNVQLFSPRGVFLLNRVLWLGVSVIMLFIAYRAFSFRPQVLKTNRSVSKTGTAMPIAYRRIQPVFKGYALRAGWMQFKLEAAAMFKNIPLIVMLLLWVVLMGIELNDNLFHGLFDTSFHPSTGIIVEELHVLRPAMLLIIFCAAELVRRERTVNIHSLVYTTPVRNILFPAVQCAVLALVIFALVSLNILLGLGLQWSHGYFKAELPVYFSLYYYSGLPLLLFGALAVFIQTLIPHKYTGMLACLLMAGLIMFSRKLGVENFLFRYAVTPDMKYSDMNGFGHFAKAFNWYMLYWGAFAMLLLFLSAVLWKRTRRTGERVMMFTIPCLLLVLAASAFIYSKQHNYNFEKWEVVYEKRFRQYADMPQPDITAVRTETDIYPGEARYTVKGWYHLENRSGKTIAKILAGAHPEMTSLHFSGNAASAGHNQFWITLPRPLAPGDTMSLAFTAEADRNSFLPFNNEHSIVANGSYVELEKYLPYIGFNAGLTLGDTSKRREMGLPPIMQGPTTVSPLVDFETVISTVEGQQVITSGTLLKDWSGGGRHYFHYKTAEPILQMFAFSSARYALRRDTLHGIDLRFYFREDEKENVPALMQGLRDGLAYCNAQFSPYTQRSLTMAEIPQYRGVATAYPGVVFAAERLNFKGDFRDSNKVNFAYATTAHEVSHQWWAMKLIPADTSGSKFLTESLAKYTEAMVLEKARGKMHLRNYLLSDNNWYMYVRSFGVEELPLVNTDGETHVVYQKGGLAMYRLKETLGEERVNAALRRALAAKVSRSEELIKELTLDATPDEINLINTCLREVITYSLGISIISCEPVNGKYKLTLKIKTLRNGGTANDLLPIAVFAQADPLAGPIYEKMHRFTGKETLITLLLDQKPAAAAIDPYAYIPDDNRRDNVAVLP</sequence>
<protein>
    <recommendedName>
        <fullName evidence="2">Peptidase M1 membrane alanine aminopeptidase domain-containing protein</fullName>
    </recommendedName>
</protein>
<dbReference type="AlphaFoldDB" id="A0A3N4M6U7"/>
<evidence type="ECO:0000256" key="1">
    <source>
        <dbReference type="SAM" id="Phobius"/>
    </source>
</evidence>
<evidence type="ECO:0000313" key="4">
    <source>
        <dbReference type="Proteomes" id="UP000279089"/>
    </source>
</evidence>
<feature type="transmembrane region" description="Helical" evidence="1">
    <location>
        <begin position="311"/>
        <end position="330"/>
    </location>
</feature>
<dbReference type="SUPFAM" id="SSF55486">
    <property type="entry name" value="Metalloproteases ('zincins'), catalytic domain"/>
    <property type="match status" value="1"/>
</dbReference>
<dbReference type="GO" id="GO:0008270">
    <property type="term" value="F:zinc ion binding"/>
    <property type="evidence" value="ECO:0007669"/>
    <property type="project" value="InterPro"/>
</dbReference>
<reference evidence="4" key="1">
    <citation type="submission" date="2018-11" db="EMBL/GenBank/DDBJ databases">
        <title>Chitinophaga lutea sp.nov., isolate from arsenic contaminated soil.</title>
        <authorList>
            <person name="Zong Y."/>
        </authorList>
    </citation>
    <scope>NUCLEOTIDE SEQUENCE [LARGE SCALE GENOMIC DNA]</scope>
    <source>
        <strain evidence="4">YLT18</strain>
    </source>
</reference>
<dbReference type="OrthoDB" id="100605at2"/>
<feature type="transmembrane region" description="Helical" evidence="1">
    <location>
        <begin position="136"/>
        <end position="163"/>
    </location>
</feature>
<dbReference type="Proteomes" id="UP000279089">
    <property type="component" value="Unassembled WGS sequence"/>
</dbReference>
<keyword evidence="1" id="KW-1133">Transmembrane helix</keyword>
<organism evidence="3 4">
    <name type="scientific">Chitinophaga barathri</name>
    <dbReference type="NCBI Taxonomy" id="1647451"/>
    <lineage>
        <taxon>Bacteria</taxon>
        <taxon>Pseudomonadati</taxon>
        <taxon>Bacteroidota</taxon>
        <taxon>Chitinophagia</taxon>
        <taxon>Chitinophagales</taxon>
        <taxon>Chitinophagaceae</taxon>
        <taxon>Chitinophaga</taxon>
    </lineage>
</organism>
<feature type="domain" description="Peptidase M1 membrane alanine aminopeptidase" evidence="2">
    <location>
        <begin position="833"/>
        <end position="994"/>
    </location>
</feature>
<keyword evidence="4" id="KW-1185">Reference proteome</keyword>
<keyword evidence="1" id="KW-0472">Membrane</keyword>
<dbReference type="InterPro" id="IPR027268">
    <property type="entry name" value="Peptidase_M4/M1_CTD_sf"/>
</dbReference>
<dbReference type="GO" id="GO:0008237">
    <property type="term" value="F:metallopeptidase activity"/>
    <property type="evidence" value="ECO:0007669"/>
    <property type="project" value="InterPro"/>
</dbReference>
<dbReference type="RefSeq" id="WP_120518294.1">
    <property type="nucleotide sequence ID" value="NZ_QXZY01000012.1"/>
</dbReference>
<feature type="transmembrane region" description="Helical" evidence="1">
    <location>
        <begin position="95"/>
        <end position="124"/>
    </location>
</feature>
<feature type="transmembrane region" description="Helical" evidence="1">
    <location>
        <begin position="546"/>
        <end position="565"/>
    </location>
</feature>
<gene>
    <name evidence="3" type="ORF">EG028_21265</name>
</gene>
<dbReference type="EMBL" id="RMBX01000012">
    <property type="protein sequence ID" value="RPD39144.1"/>
    <property type="molecule type" value="Genomic_DNA"/>
</dbReference>
<dbReference type="Pfam" id="PF01433">
    <property type="entry name" value="Peptidase_M1"/>
    <property type="match status" value="1"/>
</dbReference>
<evidence type="ECO:0000259" key="2">
    <source>
        <dbReference type="Pfam" id="PF01433"/>
    </source>
</evidence>
<keyword evidence="1" id="KW-0812">Transmembrane</keyword>
<evidence type="ECO:0000313" key="3">
    <source>
        <dbReference type="EMBL" id="RPD39144.1"/>
    </source>
</evidence>
<feature type="transmembrane region" description="Helical" evidence="1">
    <location>
        <begin position="50"/>
        <end position="75"/>
    </location>
</feature>
<dbReference type="InterPro" id="IPR014782">
    <property type="entry name" value="Peptidase_M1_dom"/>
</dbReference>
<proteinExistence type="predicted"/>
<feature type="transmembrane region" description="Helical" evidence="1">
    <location>
        <begin position="514"/>
        <end position="534"/>
    </location>
</feature>
<feature type="transmembrane region" description="Helical" evidence="1">
    <location>
        <begin position="170"/>
        <end position="189"/>
    </location>
</feature>